<dbReference type="Proteomes" id="UP001165960">
    <property type="component" value="Unassembled WGS sequence"/>
</dbReference>
<gene>
    <name evidence="1" type="ORF">DSO57_1027481</name>
</gene>
<proteinExistence type="predicted"/>
<sequence>MAFHVNMGNQSQKDKCLPSRATATYQPIKLMNDEEYHQWYMTAITHNPSASTPATPTCQPHPPNPRPLRPALPLHLLSCAILPSCQDYPDINYLANRNRELSNIWARWVFMQFA</sequence>
<evidence type="ECO:0000313" key="2">
    <source>
        <dbReference type="Proteomes" id="UP001165960"/>
    </source>
</evidence>
<evidence type="ECO:0000313" key="1">
    <source>
        <dbReference type="EMBL" id="KAJ9080206.1"/>
    </source>
</evidence>
<organism evidence="1 2">
    <name type="scientific">Entomophthora muscae</name>
    <dbReference type="NCBI Taxonomy" id="34485"/>
    <lineage>
        <taxon>Eukaryota</taxon>
        <taxon>Fungi</taxon>
        <taxon>Fungi incertae sedis</taxon>
        <taxon>Zoopagomycota</taxon>
        <taxon>Entomophthoromycotina</taxon>
        <taxon>Entomophthoromycetes</taxon>
        <taxon>Entomophthorales</taxon>
        <taxon>Entomophthoraceae</taxon>
        <taxon>Entomophthora</taxon>
    </lineage>
</organism>
<name>A0ACC2U0I9_9FUNG</name>
<comment type="caution">
    <text evidence="1">The sequence shown here is derived from an EMBL/GenBank/DDBJ whole genome shotgun (WGS) entry which is preliminary data.</text>
</comment>
<accession>A0ACC2U0I9</accession>
<keyword evidence="2" id="KW-1185">Reference proteome</keyword>
<protein>
    <submittedName>
        <fullName evidence="1">Uncharacterized protein</fullName>
    </submittedName>
</protein>
<dbReference type="EMBL" id="QTSX02001588">
    <property type="protein sequence ID" value="KAJ9080206.1"/>
    <property type="molecule type" value="Genomic_DNA"/>
</dbReference>
<reference evidence="1" key="1">
    <citation type="submission" date="2022-04" db="EMBL/GenBank/DDBJ databases">
        <title>Genome of the entomopathogenic fungus Entomophthora muscae.</title>
        <authorList>
            <person name="Elya C."/>
            <person name="Lovett B.R."/>
            <person name="Lee E."/>
            <person name="Macias A.M."/>
            <person name="Hajek A.E."/>
            <person name="De Bivort B.L."/>
            <person name="Kasson M.T."/>
            <person name="De Fine Licht H.H."/>
            <person name="Stajich J.E."/>
        </authorList>
    </citation>
    <scope>NUCLEOTIDE SEQUENCE</scope>
    <source>
        <strain evidence="1">Berkeley</strain>
    </source>
</reference>